<sequence length="783" mass="79742">MVKLTVEFNAEKARIEDTILAAINTSLPPAEAARKALAGAFPAATFNFKEDGSLSVQGLDASMRQGLEDALFELNMSLANQAVAQGMPLMQYLHPDAAHDGIRTLPRFLQVCLELARPLLSEPLRESERAGPGRRRLLDYEGWARLFEGLMEVGTIADCTELFCLMEGSSAAAAAAAAAGGSGGGGGGGGGRAPAGAKSAAGAAAGAGARAAGGGLGWAGVFCAEDFRREQGAKLALLRMSNMLFRRLSKAYDVRLCGRLLIFISRCYELNDKSGLNVLGALNTGLALPVDDVAPGATDSIGELVDRRLYGGFWGLQAVFQAPNQVLTPAVYGKVLGDMGAVLDELAGIRGAVAAAGPWAAARQARTAAGDSMDVDGAAAVGEDGGGDAAGGGGAGARYLTSSKLFGLQLRDCTFRRNFLLQCLALLQYIEQPNKADKSGLPGGGRPEGLEAMRARLYAALAETKDHGPEFAEAVKAVLANEAHWVAWKHGTQPPGGLGTAAAAAAAPGAAAGGAAAAGGGGAGASSGGAAPGAAGGGAGAAPAASELCRDFTRPPAPPTREIVSSSHAQEAGAGPGGRRRKGGRAAAAAAASGLAGRYVVSRGVTGLPDPMAGLRVGERRTRARNLLGEEEVVPLLPTPQELLAPVLEDLDPDNDVEPPYRRCREQVFAWKRLRCVARNYLECYKKGDDLEDSVLDLHPALRARIAQVKAAREAELAAAAAAEAEEAAAEAAAAAAAAEVGDAEMGEAGAAGVKEEGEAPSPRAGAKRAAAAEVKLEEGEAA</sequence>
<comment type="caution">
    <text evidence="2">The sequence shown here is derived from an EMBL/GenBank/DDBJ whole genome shotgun (WGS) entry which is preliminary data.</text>
</comment>
<dbReference type="EMBL" id="JAEHOC010000005">
    <property type="protein sequence ID" value="KAG2441455.1"/>
    <property type="molecule type" value="Genomic_DNA"/>
</dbReference>
<dbReference type="InterPro" id="IPR021861">
    <property type="entry name" value="THO_THOC1"/>
</dbReference>
<reference evidence="2" key="1">
    <citation type="journal article" date="2020" name="bioRxiv">
        <title>Comparative genomics of Chlamydomonas.</title>
        <authorList>
            <person name="Craig R.J."/>
            <person name="Hasan A.R."/>
            <person name="Ness R.W."/>
            <person name="Keightley P.D."/>
        </authorList>
    </citation>
    <scope>NUCLEOTIDE SEQUENCE</scope>
    <source>
        <strain evidence="2">SAG 7.73</strain>
    </source>
</reference>
<dbReference type="Proteomes" id="UP000650467">
    <property type="component" value="Unassembled WGS sequence"/>
</dbReference>
<dbReference type="OrthoDB" id="10257415at2759"/>
<dbReference type="GO" id="GO:0006406">
    <property type="term" value="P:mRNA export from nucleus"/>
    <property type="evidence" value="ECO:0007669"/>
    <property type="project" value="TreeGrafter"/>
</dbReference>
<organism evidence="2 3">
    <name type="scientific">Chlamydomonas incerta</name>
    <dbReference type="NCBI Taxonomy" id="51695"/>
    <lineage>
        <taxon>Eukaryota</taxon>
        <taxon>Viridiplantae</taxon>
        <taxon>Chlorophyta</taxon>
        <taxon>core chlorophytes</taxon>
        <taxon>Chlorophyceae</taxon>
        <taxon>CS clade</taxon>
        <taxon>Chlamydomonadales</taxon>
        <taxon>Chlamydomonadaceae</taxon>
        <taxon>Chlamydomonas</taxon>
    </lineage>
</organism>
<dbReference type="AlphaFoldDB" id="A0A835TP64"/>
<feature type="region of interest" description="Disordered" evidence="1">
    <location>
        <begin position="515"/>
        <end position="586"/>
    </location>
</feature>
<dbReference type="GO" id="GO:0000445">
    <property type="term" value="C:THO complex part of transcription export complex"/>
    <property type="evidence" value="ECO:0007669"/>
    <property type="project" value="TreeGrafter"/>
</dbReference>
<evidence type="ECO:0000256" key="1">
    <source>
        <dbReference type="SAM" id="MobiDB-lite"/>
    </source>
</evidence>
<dbReference type="Pfam" id="PF11957">
    <property type="entry name" value="efThoc1"/>
    <property type="match status" value="1"/>
</dbReference>
<dbReference type="PANTHER" id="PTHR13265">
    <property type="entry name" value="THO COMPLEX SUBUNIT 1"/>
    <property type="match status" value="1"/>
</dbReference>
<feature type="region of interest" description="Disordered" evidence="1">
    <location>
        <begin position="739"/>
        <end position="783"/>
    </location>
</feature>
<keyword evidence="3" id="KW-1185">Reference proteome</keyword>
<protein>
    <recommendedName>
        <fullName evidence="4">THO complex subunit 1</fullName>
    </recommendedName>
</protein>
<feature type="compositionally biased region" description="Gly residues" evidence="1">
    <location>
        <begin position="516"/>
        <end position="540"/>
    </location>
</feature>
<feature type="compositionally biased region" description="Low complexity" evidence="1">
    <location>
        <begin position="760"/>
        <end position="773"/>
    </location>
</feature>
<dbReference type="PANTHER" id="PTHR13265:SF0">
    <property type="entry name" value="HPR1"/>
    <property type="match status" value="1"/>
</dbReference>
<proteinExistence type="predicted"/>
<accession>A0A835TP64</accession>
<evidence type="ECO:0000313" key="3">
    <source>
        <dbReference type="Proteomes" id="UP000650467"/>
    </source>
</evidence>
<name>A0A835TP64_CHLIN</name>
<gene>
    <name evidence="2" type="ORF">HXX76_003077</name>
</gene>
<evidence type="ECO:0008006" key="4">
    <source>
        <dbReference type="Google" id="ProtNLM"/>
    </source>
</evidence>
<evidence type="ECO:0000313" key="2">
    <source>
        <dbReference type="EMBL" id="KAG2441455.1"/>
    </source>
</evidence>